<feature type="binding site" evidence="5">
    <location>
        <position position="159"/>
    </location>
    <ligand>
        <name>adenosylcob(III)alamin</name>
        <dbReference type="ChEBI" id="CHEBI:18408"/>
    </ligand>
</feature>
<evidence type="ECO:0000256" key="5">
    <source>
        <dbReference type="HAMAP-Rule" id="MF_00601"/>
    </source>
</evidence>
<dbReference type="GO" id="GO:0008851">
    <property type="term" value="F:ethanolamine ammonia-lyase activity"/>
    <property type="evidence" value="ECO:0007669"/>
    <property type="project" value="UniProtKB-UniRule"/>
</dbReference>
<feature type="binding site" evidence="5">
    <location>
        <position position="180"/>
    </location>
    <ligand>
        <name>adenosylcob(III)alamin</name>
        <dbReference type="ChEBI" id="CHEBI:18408"/>
    </ligand>
</feature>
<dbReference type="PANTHER" id="PTHR39330">
    <property type="entry name" value="ETHANOLAMINE AMMONIA-LYASE LIGHT CHAIN"/>
    <property type="match status" value="1"/>
</dbReference>
<keyword evidence="7" id="KW-1185">Reference proteome</keyword>
<dbReference type="Pfam" id="PF05985">
    <property type="entry name" value="EutC"/>
    <property type="match status" value="1"/>
</dbReference>
<sequence>MSGEDRPAPQGPRALDLRRLTGARVALGEVGGGVPTNAHQRFLLDHARAREAVWTEVDWPRVREAVLGGGLAALDVESLVGDRAEYLRRPDLGRRLSDASRETLSSEAQGADLALVIADGLSATAVTLNAAPLALRIAALAAGRGWRLAPVVLARQARVALGDEVGAALGARIVVLLVGERPGLSAADSLGAYITHAPVPGTPDSRRNCISNIREGGLPVETAARQVEDLVSRMLAQGRSGVELRRDASPLLPGG</sequence>
<keyword evidence="4 5" id="KW-1283">Bacterial microcompartment</keyword>
<dbReference type="GO" id="GO:0046336">
    <property type="term" value="P:ethanolamine catabolic process"/>
    <property type="evidence" value="ECO:0007669"/>
    <property type="project" value="UniProtKB-UniRule"/>
</dbReference>
<name>A0A7W6FUI9_9HYPH</name>
<dbReference type="NCBIfam" id="NF003971">
    <property type="entry name" value="PRK05465.1"/>
    <property type="match status" value="1"/>
</dbReference>
<evidence type="ECO:0000313" key="7">
    <source>
        <dbReference type="Proteomes" id="UP000531216"/>
    </source>
</evidence>
<dbReference type="GO" id="GO:0031471">
    <property type="term" value="C:ethanolamine degradation polyhedral organelle"/>
    <property type="evidence" value="ECO:0007669"/>
    <property type="project" value="UniProtKB-UniRule"/>
</dbReference>
<gene>
    <name evidence="5" type="primary">eutC</name>
    <name evidence="6" type="ORF">GGR05_002273</name>
</gene>
<dbReference type="GO" id="GO:0031419">
    <property type="term" value="F:cobalamin binding"/>
    <property type="evidence" value="ECO:0007669"/>
    <property type="project" value="UniProtKB-UniRule"/>
</dbReference>
<dbReference type="OrthoDB" id="114248at2"/>
<dbReference type="RefSeq" id="WP_090963319.1">
    <property type="nucleotide sequence ID" value="NZ_FOOA01000008.1"/>
</dbReference>
<evidence type="ECO:0000256" key="2">
    <source>
        <dbReference type="ARBA" id="ARBA00023239"/>
    </source>
</evidence>
<comment type="function">
    <text evidence="5">Catalyzes the deamination of various vicinal amino-alcohols to oxo compounds. Allows this organism to utilize ethanolamine as the sole source of nitrogen and carbon in the presence of external vitamin B12.</text>
</comment>
<dbReference type="EC" id="4.3.1.7" evidence="5"/>
<feature type="binding site" evidence="5">
    <location>
        <position position="209"/>
    </location>
    <ligand>
        <name>adenosylcob(III)alamin</name>
        <dbReference type="ChEBI" id="CHEBI:18408"/>
    </ligand>
</feature>
<dbReference type="Proteomes" id="UP000531216">
    <property type="component" value="Unassembled WGS sequence"/>
</dbReference>
<organism evidence="6 7">
    <name type="scientific">Aureimonas phyllosphaerae</name>
    <dbReference type="NCBI Taxonomy" id="1166078"/>
    <lineage>
        <taxon>Bacteria</taxon>
        <taxon>Pseudomonadati</taxon>
        <taxon>Pseudomonadota</taxon>
        <taxon>Alphaproteobacteria</taxon>
        <taxon>Hyphomicrobiales</taxon>
        <taxon>Aurantimonadaceae</taxon>
        <taxon>Aureimonas</taxon>
    </lineage>
</organism>
<dbReference type="Gene3D" id="1.10.30.40">
    <property type="entry name" value="Ethanolamine ammonia-lyase light chain (EutC), N-terminal domain"/>
    <property type="match status" value="1"/>
</dbReference>
<keyword evidence="2 5" id="KW-0456">Lyase</keyword>
<keyword evidence="3 5" id="KW-0170">Cobalt</keyword>
<proteinExistence type="inferred from homology"/>
<dbReference type="PANTHER" id="PTHR39330:SF1">
    <property type="entry name" value="ETHANOLAMINE AMMONIA-LYASE SMALL SUBUNIT"/>
    <property type="match status" value="1"/>
</dbReference>
<reference evidence="6 7" key="1">
    <citation type="submission" date="2020-08" db="EMBL/GenBank/DDBJ databases">
        <title>Genomic Encyclopedia of Type Strains, Phase IV (KMG-IV): sequencing the most valuable type-strain genomes for metagenomic binning, comparative biology and taxonomic classification.</title>
        <authorList>
            <person name="Goeker M."/>
        </authorList>
    </citation>
    <scope>NUCLEOTIDE SEQUENCE [LARGE SCALE GENOMIC DNA]</scope>
    <source>
        <strain evidence="6 7">DSM 25024</strain>
    </source>
</reference>
<evidence type="ECO:0000313" key="6">
    <source>
        <dbReference type="EMBL" id="MBB3936123.1"/>
    </source>
</evidence>
<comment type="pathway">
    <text evidence="5">Amine and polyamine degradation; ethanolamine degradation.</text>
</comment>
<dbReference type="UniPathway" id="UPA00560"/>
<comment type="similarity">
    <text evidence="5">Belongs to the EutC family.</text>
</comment>
<dbReference type="PIRSF" id="PIRSF018982">
    <property type="entry name" value="EutC"/>
    <property type="match status" value="1"/>
</dbReference>
<protein>
    <recommendedName>
        <fullName evidence="5">Ethanolamine ammonia-lyase small subunit</fullName>
        <shortName evidence="5">EAL small subunit</shortName>
        <ecNumber evidence="5">4.3.1.7</ecNumber>
    </recommendedName>
</protein>
<dbReference type="InterPro" id="IPR042255">
    <property type="entry name" value="EutC_N"/>
</dbReference>
<dbReference type="HAMAP" id="MF_00601">
    <property type="entry name" value="EutC"/>
    <property type="match status" value="1"/>
</dbReference>
<evidence type="ECO:0000256" key="3">
    <source>
        <dbReference type="ARBA" id="ARBA00023285"/>
    </source>
</evidence>
<evidence type="ECO:0000256" key="4">
    <source>
        <dbReference type="ARBA" id="ARBA00024446"/>
    </source>
</evidence>
<dbReference type="EMBL" id="JACIDO010000004">
    <property type="protein sequence ID" value="MBB3936123.1"/>
    <property type="molecule type" value="Genomic_DNA"/>
</dbReference>
<keyword evidence="1 5" id="KW-0846">Cobalamin</keyword>
<comment type="cofactor">
    <cofactor evidence="5">
        <name>adenosylcob(III)alamin</name>
        <dbReference type="ChEBI" id="CHEBI:18408"/>
    </cofactor>
    <text evidence="5">Binds between the large and small subunits.</text>
</comment>
<evidence type="ECO:0000256" key="1">
    <source>
        <dbReference type="ARBA" id="ARBA00022628"/>
    </source>
</evidence>
<dbReference type="InterPro" id="IPR042251">
    <property type="entry name" value="EutC_C"/>
</dbReference>
<dbReference type="GO" id="GO:0006520">
    <property type="term" value="P:amino acid metabolic process"/>
    <property type="evidence" value="ECO:0007669"/>
    <property type="project" value="InterPro"/>
</dbReference>
<dbReference type="GO" id="GO:0009350">
    <property type="term" value="C:ethanolamine ammonia-lyase complex"/>
    <property type="evidence" value="ECO:0007669"/>
    <property type="project" value="UniProtKB-UniRule"/>
</dbReference>
<dbReference type="InterPro" id="IPR009246">
    <property type="entry name" value="EutC"/>
</dbReference>
<comment type="subcellular location">
    <subcellularLocation>
        <location evidence="5">Bacterial microcompartment</location>
    </subcellularLocation>
</comment>
<comment type="caution">
    <text evidence="6">The sequence shown here is derived from an EMBL/GenBank/DDBJ whole genome shotgun (WGS) entry which is preliminary data.</text>
</comment>
<comment type="subunit">
    <text evidence="5">The basic unit is a heterodimer which dimerizes to form tetramers. The heterotetramers trimerize; 6 large subunits form a core ring with 6 small subunits projecting outwards.</text>
</comment>
<dbReference type="AlphaFoldDB" id="A0A7W6FUI9"/>
<accession>A0A7W6FUI9</accession>
<dbReference type="Gene3D" id="3.40.50.11240">
    <property type="entry name" value="Ethanolamine ammonia-lyase light chain (EutC)"/>
    <property type="match status" value="1"/>
</dbReference>
<comment type="catalytic activity">
    <reaction evidence="5">
        <text>ethanolamine = acetaldehyde + NH4(+)</text>
        <dbReference type="Rhea" id="RHEA:15313"/>
        <dbReference type="ChEBI" id="CHEBI:15343"/>
        <dbReference type="ChEBI" id="CHEBI:28938"/>
        <dbReference type="ChEBI" id="CHEBI:57603"/>
        <dbReference type="EC" id="4.3.1.7"/>
    </reaction>
</comment>